<evidence type="ECO:0000313" key="4">
    <source>
        <dbReference type="EMBL" id="RPA79537.1"/>
    </source>
</evidence>
<dbReference type="Gene3D" id="1.10.3210.10">
    <property type="entry name" value="Hypothetical protein af1432"/>
    <property type="match status" value="1"/>
</dbReference>
<feature type="compositionally biased region" description="Basic residues" evidence="1">
    <location>
        <begin position="312"/>
        <end position="321"/>
    </location>
</feature>
<dbReference type="Gene3D" id="3.30.420.40">
    <property type="match status" value="1"/>
</dbReference>
<feature type="domain" description="RTG2 C-terminal" evidence="3">
    <location>
        <begin position="442"/>
        <end position="571"/>
    </location>
</feature>
<protein>
    <submittedName>
        <fullName evidence="4">Uncharacterized protein</fullName>
    </submittedName>
</protein>
<reference evidence="4 5" key="1">
    <citation type="journal article" date="2018" name="Nat. Ecol. Evol.">
        <title>Pezizomycetes genomes reveal the molecular basis of ectomycorrhizal truffle lifestyle.</title>
        <authorList>
            <person name="Murat C."/>
            <person name="Payen T."/>
            <person name="Noel B."/>
            <person name="Kuo A."/>
            <person name="Morin E."/>
            <person name="Chen J."/>
            <person name="Kohler A."/>
            <person name="Krizsan K."/>
            <person name="Balestrini R."/>
            <person name="Da Silva C."/>
            <person name="Montanini B."/>
            <person name="Hainaut M."/>
            <person name="Levati E."/>
            <person name="Barry K.W."/>
            <person name="Belfiori B."/>
            <person name="Cichocki N."/>
            <person name="Clum A."/>
            <person name="Dockter R.B."/>
            <person name="Fauchery L."/>
            <person name="Guy J."/>
            <person name="Iotti M."/>
            <person name="Le Tacon F."/>
            <person name="Lindquist E.A."/>
            <person name="Lipzen A."/>
            <person name="Malagnac F."/>
            <person name="Mello A."/>
            <person name="Molinier V."/>
            <person name="Miyauchi S."/>
            <person name="Poulain J."/>
            <person name="Riccioni C."/>
            <person name="Rubini A."/>
            <person name="Sitrit Y."/>
            <person name="Splivallo R."/>
            <person name="Traeger S."/>
            <person name="Wang M."/>
            <person name="Zifcakova L."/>
            <person name="Wipf D."/>
            <person name="Zambonelli A."/>
            <person name="Paolocci F."/>
            <person name="Nowrousian M."/>
            <person name="Ottonello S."/>
            <person name="Baldrian P."/>
            <person name="Spatafora J.W."/>
            <person name="Henrissat B."/>
            <person name="Nagy L.G."/>
            <person name="Aury J.M."/>
            <person name="Wincker P."/>
            <person name="Grigoriev I.V."/>
            <person name="Bonfante P."/>
            <person name="Martin F.M."/>
        </authorList>
    </citation>
    <scope>NUCLEOTIDE SEQUENCE [LARGE SCALE GENOMIC DNA]</scope>
    <source>
        <strain evidence="4 5">RN42</strain>
    </source>
</reference>
<evidence type="ECO:0000256" key="1">
    <source>
        <dbReference type="SAM" id="MobiDB-lite"/>
    </source>
</evidence>
<dbReference type="AlphaFoldDB" id="A0A3N4I269"/>
<dbReference type="PANTHER" id="PTHR30005">
    <property type="entry name" value="EXOPOLYPHOSPHATASE"/>
    <property type="match status" value="1"/>
</dbReference>
<dbReference type="PANTHER" id="PTHR30005:SF0">
    <property type="entry name" value="RETROGRADE REGULATION PROTEIN 2"/>
    <property type="match status" value="1"/>
</dbReference>
<gene>
    <name evidence="4" type="ORF">BJ508DRAFT_328268</name>
</gene>
<dbReference type="Gene3D" id="3.30.420.150">
    <property type="entry name" value="Exopolyphosphatase. Domain 2"/>
    <property type="match status" value="2"/>
</dbReference>
<evidence type="ECO:0000313" key="5">
    <source>
        <dbReference type="Proteomes" id="UP000275078"/>
    </source>
</evidence>
<dbReference type="InterPro" id="IPR057512">
    <property type="entry name" value="RTG2_C"/>
</dbReference>
<dbReference type="Proteomes" id="UP000275078">
    <property type="component" value="Unassembled WGS sequence"/>
</dbReference>
<evidence type="ECO:0000259" key="2">
    <source>
        <dbReference type="Pfam" id="PF02541"/>
    </source>
</evidence>
<dbReference type="InterPro" id="IPR050273">
    <property type="entry name" value="GppA/Ppx_hydrolase"/>
</dbReference>
<dbReference type="Pfam" id="PF23566">
    <property type="entry name" value="RTG2_C"/>
    <property type="match status" value="1"/>
</dbReference>
<feature type="compositionally biased region" description="Basic and acidic residues" evidence="1">
    <location>
        <begin position="322"/>
        <end position="337"/>
    </location>
</feature>
<feature type="domain" description="Ppx/GppA phosphatase N-terminal" evidence="2">
    <location>
        <begin position="63"/>
        <end position="205"/>
    </location>
</feature>
<dbReference type="STRING" id="1160509.A0A3N4I269"/>
<sequence>MPQKDPSQIYALLDIGSNGIRAALYDLTPPTSSLLRTLYTTRYAISLYSSDSSQTHIDGPRINTVEPETTTALIAAVHSFLSICSTFSVPSDNIHLLATEALRSSLNCEAVCAELSASLQDLPTIEYRDIQITILKKEEEGGMGAEAVKWSLESPQGMIAEMGGGSVQVGWITTASLEDEVRFAEKEGRSFAVSIPFGAKPIMDRLGSGQSKEEVQDTIGHALDAVISETLATPEEFMASKEKEEGTTLYLTGGGFRALGYLLLDASEVQPYPITNINGFEASREEVLRVAQRYCVLAPMPVVDDDDASTHSGKKDKKKDKKDKEKEKEKEKKEKKDKDKKKKDKKYAGLLTPADLAEKFRISRRRAAQVPAISLVTLALLSSLPNINKVVFCQATIKEGYLNSKILPPLHLTSSAFNSSSPNSPPSSHPLYLLAYHYSPHPASLPALTHRLRASLPGSTAPIPSFLSQPCLLLLASLLYHHASNPKDTAPTAALNLLLTGELASAPKLTHRQRAFLSLALCERWGGDLLDTQLEQRVRGLLTKEEVYVSRYLGRVAAVIAEVYPGGIVVPGVSVRDVTFSEGDRFGVETEQQPGRIELSKAVMGDVEVLGLVDKVGKLRGKWEGKKGKD</sequence>
<dbReference type="GO" id="GO:0006357">
    <property type="term" value="P:regulation of transcription by RNA polymerase II"/>
    <property type="evidence" value="ECO:0007669"/>
    <property type="project" value="TreeGrafter"/>
</dbReference>
<dbReference type="InterPro" id="IPR043129">
    <property type="entry name" value="ATPase_NBD"/>
</dbReference>
<feature type="region of interest" description="Disordered" evidence="1">
    <location>
        <begin position="305"/>
        <end position="344"/>
    </location>
</feature>
<dbReference type="OrthoDB" id="2014654at2759"/>
<dbReference type="EMBL" id="ML119698">
    <property type="protein sequence ID" value="RPA79537.1"/>
    <property type="molecule type" value="Genomic_DNA"/>
</dbReference>
<dbReference type="Pfam" id="PF02541">
    <property type="entry name" value="Ppx-GppA"/>
    <property type="match status" value="1"/>
</dbReference>
<organism evidence="4 5">
    <name type="scientific">Ascobolus immersus RN42</name>
    <dbReference type="NCBI Taxonomy" id="1160509"/>
    <lineage>
        <taxon>Eukaryota</taxon>
        <taxon>Fungi</taxon>
        <taxon>Dikarya</taxon>
        <taxon>Ascomycota</taxon>
        <taxon>Pezizomycotina</taxon>
        <taxon>Pezizomycetes</taxon>
        <taxon>Pezizales</taxon>
        <taxon>Ascobolaceae</taxon>
        <taxon>Ascobolus</taxon>
    </lineage>
</organism>
<name>A0A3N4I269_ASCIM</name>
<keyword evidence="5" id="KW-1185">Reference proteome</keyword>
<accession>A0A3N4I269</accession>
<evidence type="ECO:0000259" key="3">
    <source>
        <dbReference type="Pfam" id="PF23566"/>
    </source>
</evidence>
<dbReference type="InterPro" id="IPR003695">
    <property type="entry name" value="Ppx_GppA_N"/>
</dbReference>
<dbReference type="SUPFAM" id="SSF53067">
    <property type="entry name" value="Actin-like ATPase domain"/>
    <property type="match status" value="2"/>
</dbReference>
<proteinExistence type="predicted"/>